<evidence type="ECO:0000313" key="2">
    <source>
        <dbReference type="EMBL" id="CAB4220256.1"/>
    </source>
</evidence>
<protein>
    <submittedName>
        <fullName evidence="1">Uncharacterized protein</fullName>
    </submittedName>
</protein>
<evidence type="ECO:0000313" key="1">
    <source>
        <dbReference type="EMBL" id="CAB4178717.1"/>
    </source>
</evidence>
<accession>A0A6J5Q8K9</accession>
<dbReference type="EMBL" id="LR797497">
    <property type="protein sequence ID" value="CAB4220256.1"/>
    <property type="molecule type" value="Genomic_DNA"/>
</dbReference>
<gene>
    <name evidence="1" type="ORF">UFOVP1030_3</name>
    <name evidence="2" type="ORF">UFOVP1634_5</name>
</gene>
<proteinExistence type="predicted"/>
<sequence>MIIKVLNKYIVRATAVLTQTTKVVCNRQLINYKGDSLCQQQVII</sequence>
<organism evidence="1">
    <name type="scientific">uncultured Caudovirales phage</name>
    <dbReference type="NCBI Taxonomy" id="2100421"/>
    <lineage>
        <taxon>Viruses</taxon>
        <taxon>Duplodnaviria</taxon>
        <taxon>Heunggongvirae</taxon>
        <taxon>Uroviricota</taxon>
        <taxon>Caudoviricetes</taxon>
        <taxon>Peduoviridae</taxon>
        <taxon>Maltschvirus</taxon>
        <taxon>Maltschvirus maltsch</taxon>
    </lineage>
</organism>
<name>A0A6J5Q8K9_9CAUD</name>
<dbReference type="EMBL" id="LR796977">
    <property type="protein sequence ID" value="CAB4178717.1"/>
    <property type="molecule type" value="Genomic_DNA"/>
</dbReference>
<reference evidence="1" key="1">
    <citation type="submission" date="2020-05" db="EMBL/GenBank/DDBJ databases">
        <authorList>
            <person name="Chiriac C."/>
            <person name="Salcher M."/>
            <person name="Ghai R."/>
            <person name="Kavagutti S V."/>
        </authorList>
    </citation>
    <scope>NUCLEOTIDE SEQUENCE</scope>
</reference>